<evidence type="ECO:0000256" key="8">
    <source>
        <dbReference type="ARBA" id="ARBA00022692"/>
    </source>
</evidence>
<dbReference type="PIRSF" id="PIRSF038885">
    <property type="entry name" value="COB"/>
    <property type="match status" value="1"/>
</dbReference>
<dbReference type="InterPro" id="IPR030689">
    <property type="entry name" value="Cytochrome_b"/>
</dbReference>
<proteinExistence type="inferred from homology"/>
<feature type="transmembrane region" description="Helical" evidence="20">
    <location>
        <begin position="178"/>
        <end position="201"/>
    </location>
</feature>
<keyword evidence="12 20" id="KW-1133">Transmembrane helix</keyword>
<dbReference type="RefSeq" id="YP_004222200.1">
    <property type="nucleotide sequence ID" value="NC_015095.1"/>
</dbReference>
<evidence type="ECO:0000256" key="18">
    <source>
        <dbReference type="PIRSR" id="PIRSR038885-1"/>
    </source>
</evidence>
<comment type="similarity">
    <text evidence="17 20">Belongs to the cytochrome b family.</text>
</comment>
<feature type="transmembrane region" description="Helical" evidence="20">
    <location>
        <begin position="111"/>
        <end position="134"/>
    </location>
</feature>
<dbReference type="GO" id="GO:0006122">
    <property type="term" value="P:mitochondrial electron transport, ubiquinol to cytochrome c"/>
    <property type="evidence" value="ECO:0007669"/>
    <property type="project" value="TreeGrafter"/>
</dbReference>
<keyword evidence="13 19" id="KW-0408">Iron</keyword>
<feature type="transmembrane region" description="Helical" evidence="20">
    <location>
        <begin position="31"/>
        <end position="57"/>
    </location>
</feature>
<dbReference type="PANTHER" id="PTHR19271:SF16">
    <property type="entry name" value="CYTOCHROME B"/>
    <property type="match status" value="1"/>
</dbReference>
<evidence type="ECO:0000256" key="10">
    <source>
        <dbReference type="ARBA" id="ARBA00022792"/>
    </source>
</evidence>
<accession>E6N2N6</accession>
<keyword evidence="10" id="KW-0999">Mitochondrion inner membrane</keyword>
<feature type="transmembrane region" description="Helical" evidence="20">
    <location>
        <begin position="289"/>
        <end position="309"/>
    </location>
</feature>
<evidence type="ECO:0000256" key="4">
    <source>
        <dbReference type="ARBA" id="ARBA00013531"/>
    </source>
</evidence>
<feature type="domain" description="Cytochrome b/b6 C-terminal region profile" evidence="22">
    <location>
        <begin position="211"/>
        <end position="378"/>
    </location>
</feature>
<feature type="transmembrane region" description="Helical" evidence="20">
    <location>
        <begin position="230"/>
        <end position="251"/>
    </location>
</feature>
<comment type="subunit">
    <text evidence="3">The main subunits of complex b-c1 are: cytochrome b, cytochrome c1 and the Rieske protein.</text>
</comment>
<comment type="cofactor">
    <cofactor evidence="19">
        <name>heme</name>
        <dbReference type="ChEBI" id="CHEBI:30413"/>
    </cofactor>
    <text evidence="19">Binds 2 heme groups non-covalently.</text>
</comment>
<dbReference type="PROSITE" id="PS51002">
    <property type="entry name" value="CYTB_NTER"/>
    <property type="match status" value="1"/>
</dbReference>
<dbReference type="FunFam" id="1.20.810.10:FF:000002">
    <property type="entry name" value="Cytochrome b"/>
    <property type="match status" value="1"/>
</dbReference>
<dbReference type="PANTHER" id="PTHR19271">
    <property type="entry name" value="CYTOCHROME B"/>
    <property type="match status" value="1"/>
</dbReference>
<evidence type="ECO:0000256" key="19">
    <source>
        <dbReference type="PIRSR" id="PIRSR038885-2"/>
    </source>
</evidence>
<dbReference type="GO" id="GO:0045275">
    <property type="term" value="C:respiratory chain complex III"/>
    <property type="evidence" value="ECO:0007669"/>
    <property type="project" value="InterPro"/>
</dbReference>
<comment type="cofactor">
    <cofactor evidence="20">
        <name>heme b</name>
        <dbReference type="ChEBI" id="CHEBI:60344"/>
    </cofactor>
    <text evidence="20">Binds 2 heme groups non-covalently.</text>
</comment>
<evidence type="ECO:0000256" key="2">
    <source>
        <dbReference type="ARBA" id="ARBA00004448"/>
    </source>
</evidence>
<evidence type="ECO:0000256" key="6">
    <source>
        <dbReference type="ARBA" id="ARBA00022617"/>
    </source>
</evidence>
<dbReference type="GeneID" id="10200819"/>
<feature type="binding site" evidence="18">
    <location>
        <position position="202"/>
    </location>
    <ligand>
        <name>a ubiquinone</name>
        <dbReference type="ChEBI" id="CHEBI:16389"/>
    </ligand>
</feature>
<evidence type="ECO:0000259" key="21">
    <source>
        <dbReference type="PROSITE" id="PS51002"/>
    </source>
</evidence>
<evidence type="ECO:0000256" key="7">
    <source>
        <dbReference type="ARBA" id="ARBA00022660"/>
    </source>
</evidence>
<feature type="transmembrane region" description="Helical" evidence="20">
    <location>
        <begin position="141"/>
        <end position="166"/>
    </location>
</feature>
<organism evidence="23">
    <name type="scientific">Apochrysa matsumurae</name>
    <name type="common">Green lacewing</name>
    <dbReference type="NCBI Taxonomy" id="417555"/>
    <lineage>
        <taxon>Eukaryota</taxon>
        <taxon>Metazoa</taxon>
        <taxon>Ecdysozoa</taxon>
        <taxon>Arthropoda</taxon>
        <taxon>Hexapoda</taxon>
        <taxon>Insecta</taxon>
        <taxon>Pterygota</taxon>
        <taxon>Neoptera</taxon>
        <taxon>Endopterygota</taxon>
        <taxon>Neuroptera</taxon>
        <taxon>Hemerobiiformia</taxon>
        <taxon>Chrysopidae</taxon>
        <taxon>Apochrysinae</taxon>
        <taxon>Apochrysa</taxon>
    </lineage>
</organism>
<feature type="transmembrane region" description="Helical" evidence="20">
    <location>
        <begin position="78"/>
        <end position="99"/>
    </location>
</feature>
<dbReference type="EMBL" id="AP011624">
    <property type="protein sequence ID" value="BAJ61145.1"/>
    <property type="molecule type" value="Genomic_DNA"/>
</dbReference>
<keyword evidence="9 19" id="KW-0479">Metal-binding</keyword>
<dbReference type="InterPro" id="IPR036150">
    <property type="entry name" value="Cyt_b/b6_C_sf"/>
</dbReference>
<dbReference type="InterPro" id="IPR016174">
    <property type="entry name" value="Di-haem_cyt_TM"/>
</dbReference>
<evidence type="ECO:0000256" key="1">
    <source>
        <dbReference type="ARBA" id="ARBA00002566"/>
    </source>
</evidence>
<keyword evidence="15 20" id="KW-0496">Mitochondrion</keyword>
<keyword evidence="16 20" id="KW-0472">Membrane</keyword>
<dbReference type="InterPro" id="IPR048259">
    <property type="entry name" value="Cytochrome_b_N_euk/bac"/>
</dbReference>
<dbReference type="Gene3D" id="1.20.810.10">
    <property type="entry name" value="Cytochrome Bc1 Complex, Chain C"/>
    <property type="match status" value="1"/>
</dbReference>
<feature type="domain" description="Cytochrome b/b6 N-terminal region profile" evidence="21">
    <location>
        <begin position="1"/>
        <end position="210"/>
    </location>
</feature>
<dbReference type="CDD" id="cd00290">
    <property type="entry name" value="cytochrome_b_C"/>
    <property type="match status" value="1"/>
</dbReference>
<evidence type="ECO:0000256" key="3">
    <source>
        <dbReference type="ARBA" id="ARBA00011649"/>
    </source>
</evidence>
<dbReference type="GO" id="GO:0005743">
    <property type="term" value="C:mitochondrial inner membrane"/>
    <property type="evidence" value="ECO:0007669"/>
    <property type="project" value="UniProtKB-SubCell"/>
</dbReference>
<evidence type="ECO:0000256" key="12">
    <source>
        <dbReference type="ARBA" id="ARBA00022989"/>
    </source>
</evidence>
<comment type="function">
    <text evidence="1 20">Component of the ubiquinol-cytochrome c reductase complex (complex III or cytochrome b-c1 complex) that is part of the mitochondrial respiratory chain. The b-c1 complex mediates electron transfer from ubiquinol to cytochrome c. Contributes to the generation of a proton gradient across the mitochondrial membrane that is then used for ATP synthesis.</text>
</comment>
<evidence type="ECO:0000256" key="11">
    <source>
        <dbReference type="ARBA" id="ARBA00022982"/>
    </source>
</evidence>
<feature type="transmembrane region" description="Helical" evidence="20">
    <location>
        <begin position="348"/>
        <end position="369"/>
    </location>
</feature>
<evidence type="ECO:0000256" key="13">
    <source>
        <dbReference type="ARBA" id="ARBA00023004"/>
    </source>
</evidence>
<dbReference type="InterPro" id="IPR048260">
    <property type="entry name" value="Cytochrome_b_C_euk/bac"/>
</dbReference>
<dbReference type="CDD" id="cd00284">
    <property type="entry name" value="Cytochrome_b_N"/>
    <property type="match status" value="1"/>
</dbReference>
<comment type="subcellular location">
    <subcellularLocation>
        <location evidence="2">Mitochondrion inner membrane</location>
        <topology evidence="2">Multi-pass membrane protein</topology>
    </subcellularLocation>
</comment>
<feature type="transmembrane region" description="Helical" evidence="20">
    <location>
        <begin position="263"/>
        <end position="282"/>
    </location>
</feature>
<keyword evidence="5 20" id="KW-0813">Transport</keyword>
<evidence type="ECO:0000259" key="22">
    <source>
        <dbReference type="PROSITE" id="PS51003"/>
    </source>
</evidence>
<dbReference type="InterPro" id="IPR027387">
    <property type="entry name" value="Cytb/b6-like_sf"/>
</dbReference>
<protein>
    <recommendedName>
        <fullName evidence="4 20">Cytochrome b</fullName>
    </recommendedName>
</protein>
<evidence type="ECO:0000256" key="14">
    <source>
        <dbReference type="ARBA" id="ARBA00023075"/>
    </source>
</evidence>
<gene>
    <name evidence="23" type="primary">CYTB</name>
</gene>
<evidence type="ECO:0000313" key="23">
    <source>
        <dbReference type="EMBL" id="BAJ61145.1"/>
    </source>
</evidence>
<dbReference type="SUPFAM" id="SSF81648">
    <property type="entry name" value="a domain/subunit of cytochrome bc1 complex (Ubiquinol-cytochrome c reductase)"/>
    <property type="match status" value="1"/>
</dbReference>
<feature type="binding site" description="axial binding residue" evidence="19">
    <location>
        <position position="197"/>
    </location>
    <ligand>
        <name>heme b</name>
        <dbReference type="ChEBI" id="CHEBI:60344"/>
        <label>b566</label>
    </ligand>
    <ligandPart>
        <name>Fe</name>
        <dbReference type="ChEBI" id="CHEBI:18248"/>
    </ligandPart>
</feature>
<feature type="binding site" description="axial binding residue" evidence="19">
    <location>
        <position position="98"/>
    </location>
    <ligand>
        <name>heme b</name>
        <dbReference type="ChEBI" id="CHEBI:60344"/>
        <label>b566</label>
    </ligand>
    <ligandPart>
        <name>Fe</name>
        <dbReference type="ChEBI" id="CHEBI:18248"/>
    </ligandPart>
</feature>
<dbReference type="Pfam" id="PF00032">
    <property type="entry name" value="Cytochrom_B_C"/>
    <property type="match status" value="1"/>
</dbReference>
<dbReference type="GO" id="GO:0046872">
    <property type="term" value="F:metal ion binding"/>
    <property type="evidence" value="ECO:0007669"/>
    <property type="project" value="UniProtKB-UniRule"/>
</dbReference>
<keyword evidence="14" id="KW-0830">Ubiquinone</keyword>
<dbReference type="CTD" id="4519"/>
<evidence type="ECO:0000256" key="17">
    <source>
        <dbReference type="ARBA" id="ARBA00061233"/>
    </source>
</evidence>
<keyword evidence="11 20" id="KW-0249">Electron transport</keyword>
<feature type="binding site" description="axial binding residue" evidence="19">
    <location>
        <position position="84"/>
    </location>
    <ligand>
        <name>heme b</name>
        <dbReference type="ChEBI" id="CHEBI:60344"/>
        <label>b562</label>
    </ligand>
    <ligandPart>
        <name>Fe</name>
        <dbReference type="ChEBI" id="CHEBI:18248"/>
    </ligandPart>
</feature>
<feature type="binding site" description="axial binding residue" evidence="19">
    <location>
        <position position="183"/>
    </location>
    <ligand>
        <name>heme b</name>
        <dbReference type="ChEBI" id="CHEBI:60344"/>
        <label>b562</label>
    </ligand>
    <ligandPart>
        <name>Fe</name>
        <dbReference type="ChEBI" id="CHEBI:18248"/>
    </ligandPart>
</feature>
<dbReference type="GO" id="GO:0008121">
    <property type="term" value="F:quinol-cytochrome-c reductase activity"/>
    <property type="evidence" value="ECO:0007669"/>
    <property type="project" value="InterPro"/>
</dbReference>
<dbReference type="Pfam" id="PF00033">
    <property type="entry name" value="Cytochrome_B"/>
    <property type="match status" value="1"/>
</dbReference>
<dbReference type="GO" id="GO:0016491">
    <property type="term" value="F:oxidoreductase activity"/>
    <property type="evidence" value="ECO:0007669"/>
    <property type="project" value="UniProtKB-UniRule"/>
</dbReference>
<evidence type="ECO:0000256" key="16">
    <source>
        <dbReference type="ARBA" id="ARBA00023136"/>
    </source>
</evidence>
<dbReference type="PROSITE" id="PS51003">
    <property type="entry name" value="CYTB_CTER"/>
    <property type="match status" value="1"/>
</dbReference>
<keyword evidence="7 20" id="KW-0679">Respiratory chain</keyword>
<evidence type="ECO:0000256" key="5">
    <source>
        <dbReference type="ARBA" id="ARBA00022448"/>
    </source>
</evidence>
<evidence type="ECO:0000256" key="20">
    <source>
        <dbReference type="RuleBase" id="RU362117"/>
    </source>
</evidence>
<geneLocation type="mitochondrion" evidence="23"/>
<reference evidence="23" key="1">
    <citation type="journal article" date="2011" name="Mol. Biol. Rep.">
        <title>Complete mitochondrial genomes of two green lacewings, Chrysoperla nipponensis (Okamoto, 1914) and Apochrysa matsumurae Okamoto, 1912 (Neuroptera: Chrysopidae).</title>
        <authorList>
            <person name="Haruyama N."/>
            <person name="Mochizuki A."/>
            <person name="Sato Y."/>
            <person name="Naka H."/>
            <person name="Nomura M."/>
        </authorList>
    </citation>
    <scope>NUCLEOTIDE SEQUENCE</scope>
</reference>
<evidence type="ECO:0000256" key="15">
    <source>
        <dbReference type="ARBA" id="ARBA00023128"/>
    </source>
</evidence>
<dbReference type="InterPro" id="IPR005797">
    <property type="entry name" value="Cyt_b/b6_N"/>
</dbReference>
<sequence length="378" mass="43354">MNKPMRISHPLFKIFNSALIDLPAPSNISLWWNFGSLLGLCLMIQIITGLFLAMHYTANIELAFNSVIHICRDVNYGWLLRTLHANGASFFFICIYLHTGRGLYYGSYLYTHTWLVGVIILFLVMGTAFMGYVLPWGQMSFWGATVITNLLSAIPYLGTMMVQWLWGGFAVDNATLTRFFTIHFLLPFVVAAMVMIHLLFLHQTGSNNPLGTNSNFDKIPFHPYFSFKDMVGMILMIMSLLFITLNSPYMLGDPDNFIPANPLVTPVHIQPEWYFLFAYAILRSIPNKLGGVIALVLSIAILMIMPFYFMSNFQGLQFYPINQIMFWLMVTIVILLTWIGARPVEDPYILIGQILTVLYFLYFLINPIIHKIWDNIIY</sequence>
<feature type="transmembrane region" description="Helical" evidence="20">
    <location>
        <begin position="321"/>
        <end position="341"/>
    </location>
</feature>
<dbReference type="InterPro" id="IPR005798">
    <property type="entry name" value="Cyt_b/b6_C"/>
</dbReference>
<dbReference type="AlphaFoldDB" id="E6N2N6"/>
<keyword evidence="6 19" id="KW-0349">Heme</keyword>
<name>E6N2N6_APOMA</name>
<keyword evidence="8 20" id="KW-0812">Transmembrane</keyword>
<evidence type="ECO:0000256" key="9">
    <source>
        <dbReference type="ARBA" id="ARBA00022723"/>
    </source>
</evidence>
<dbReference type="SUPFAM" id="SSF81342">
    <property type="entry name" value="Transmembrane di-heme cytochromes"/>
    <property type="match status" value="1"/>
</dbReference>